<dbReference type="OrthoDB" id="9940304at2"/>
<feature type="transmembrane region" description="Helical" evidence="1">
    <location>
        <begin position="189"/>
        <end position="212"/>
    </location>
</feature>
<evidence type="ECO:0008006" key="4">
    <source>
        <dbReference type="Google" id="ProtNLM"/>
    </source>
</evidence>
<organism evidence="2 3">
    <name type="scientific">Rheinheimera riviphila</name>
    <dbReference type="NCBI Taxonomy" id="1834037"/>
    <lineage>
        <taxon>Bacteria</taxon>
        <taxon>Pseudomonadati</taxon>
        <taxon>Pseudomonadota</taxon>
        <taxon>Gammaproteobacteria</taxon>
        <taxon>Chromatiales</taxon>
        <taxon>Chromatiaceae</taxon>
        <taxon>Rheinheimera</taxon>
    </lineage>
</organism>
<feature type="transmembrane region" description="Helical" evidence="1">
    <location>
        <begin position="38"/>
        <end position="57"/>
    </location>
</feature>
<evidence type="ECO:0000313" key="3">
    <source>
        <dbReference type="Proteomes" id="UP000283077"/>
    </source>
</evidence>
<dbReference type="RefSeq" id="WP_127698898.1">
    <property type="nucleotide sequence ID" value="NZ_SACS01000009.1"/>
</dbReference>
<sequence length="383" mass="45139">MARKFFYYYVLISFVLCIIFTASRLYPMPFDYEQIFTVSEIFHYSLYIFWGVFVFYISQKLTRGGEVHNSYNFQFDLTNSVSSRYVLPALLLQVFILSYFLIKISIGLDSSDGEQYIKNYRPLGDKISVMLLLSQSFLPIILWRVKLARVFAILSCVFLAFIFSWIDASRASILPLIGVAYVFYTKRSYFLLLCVSIVMVCLFMTAIIARSYIDRISFDSLIEIVVHTYTNFSEVCVWVVSYFTAFSIYQFAYIVRDGLGDFTSYDLIYSVIPLPSFLWSNVPDYDNWRADEFRPMGALSEILRVSILAFTFFFFILGVLAKKIDCMTDRYMKLLSVFVFSMTTVMIFQYNLRTVQWFYYFLFFLVLYDKTPNLKLKKIKFTF</sequence>
<dbReference type="Proteomes" id="UP000283077">
    <property type="component" value="Unassembled WGS sequence"/>
</dbReference>
<feature type="transmembrane region" description="Helical" evidence="1">
    <location>
        <begin position="6"/>
        <end position="26"/>
    </location>
</feature>
<reference evidence="2 3" key="1">
    <citation type="submission" date="2019-01" db="EMBL/GenBank/DDBJ databases">
        <authorList>
            <person name="Chen W.-M."/>
        </authorList>
    </citation>
    <scope>NUCLEOTIDE SEQUENCE [LARGE SCALE GENOMIC DNA]</scope>
    <source>
        <strain evidence="2 3">KYPC3</strain>
    </source>
</reference>
<dbReference type="AlphaFoldDB" id="A0A437QSG1"/>
<name>A0A437QSG1_9GAMM</name>
<feature type="transmembrane region" description="Helical" evidence="1">
    <location>
        <begin position="232"/>
        <end position="255"/>
    </location>
</feature>
<keyword evidence="3" id="KW-1185">Reference proteome</keyword>
<keyword evidence="1" id="KW-0812">Transmembrane</keyword>
<dbReference type="EMBL" id="SACS01000009">
    <property type="protein sequence ID" value="RVU37456.1"/>
    <property type="molecule type" value="Genomic_DNA"/>
</dbReference>
<feature type="transmembrane region" description="Helical" evidence="1">
    <location>
        <begin position="148"/>
        <end position="168"/>
    </location>
</feature>
<gene>
    <name evidence="2" type="ORF">EOE67_09700</name>
</gene>
<feature type="transmembrane region" description="Helical" evidence="1">
    <location>
        <begin position="85"/>
        <end position="102"/>
    </location>
</feature>
<evidence type="ECO:0000313" key="2">
    <source>
        <dbReference type="EMBL" id="RVU37456.1"/>
    </source>
</evidence>
<proteinExistence type="predicted"/>
<keyword evidence="1" id="KW-0472">Membrane</keyword>
<feature type="transmembrane region" description="Helical" evidence="1">
    <location>
        <begin position="333"/>
        <end position="351"/>
    </location>
</feature>
<evidence type="ECO:0000256" key="1">
    <source>
        <dbReference type="SAM" id="Phobius"/>
    </source>
</evidence>
<feature type="transmembrane region" description="Helical" evidence="1">
    <location>
        <begin position="302"/>
        <end position="321"/>
    </location>
</feature>
<feature type="transmembrane region" description="Helical" evidence="1">
    <location>
        <begin position="123"/>
        <end position="142"/>
    </location>
</feature>
<keyword evidence="1" id="KW-1133">Transmembrane helix</keyword>
<protein>
    <recommendedName>
        <fullName evidence="4">Oligosaccharide repeat unit polymerase</fullName>
    </recommendedName>
</protein>
<comment type="caution">
    <text evidence="2">The sequence shown here is derived from an EMBL/GenBank/DDBJ whole genome shotgun (WGS) entry which is preliminary data.</text>
</comment>
<accession>A0A437QSG1</accession>